<dbReference type="EMBL" id="KC008572">
    <property type="protein sequence ID" value="AGF85179.1"/>
    <property type="molecule type" value="Genomic_DNA"/>
</dbReference>
<dbReference type="Pfam" id="PF19169">
    <property type="entry name" value="DUF5851"/>
    <property type="match status" value="1"/>
</dbReference>
<keyword evidence="2" id="KW-1185">Reference proteome</keyword>
<dbReference type="Proteomes" id="UP000241071">
    <property type="component" value="Segment"/>
</dbReference>
<protein>
    <submittedName>
        <fullName evidence="1">Uncharacterized protein</fullName>
    </submittedName>
</protein>
<organism evidence="1 2">
    <name type="scientific">Moumouvirus goulette</name>
    <dbReference type="NCBI Taxonomy" id="1247379"/>
    <lineage>
        <taxon>Viruses</taxon>
        <taxon>Varidnaviria</taxon>
        <taxon>Bamfordvirae</taxon>
        <taxon>Nucleocytoviricota</taxon>
        <taxon>Megaviricetes</taxon>
        <taxon>Imitervirales</taxon>
        <taxon>Mimiviridae</taxon>
        <taxon>Megamimivirinae</taxon>
        <taxon>Moumouvirus</taxon>
        <taxon>Moumouvirus goulettemassiliense</taxon>
    </lineage>
</organism>
<evidence type="ECO:0000313" key="2">
    <source>
        <dbReference type="Proteomes" id="UP000241071"/>
    </source>
</evidence>
<proteinExistence type="predicted"/>
<reference evidence="1 2" key="1">
    <citation type="submission" date="2012-10" db="EMBL/GenBank/DDBJ databases">
        <title>Complete genome sequence of Moumouvirus goulette.</title>
        <authorList>
            <person name="Fournous G."/>
            <person name="Bougalmi M."/>
            <person name="Colson P."/>
        </authorList>
    </citation>
    <scope>NUCLEOTIDE SEQUENCE [LARGE SCALE GENOMIC DNA]</scope>
</reference>
<dbReference type="InterPro" id="IPR043881">
    <property type="entry name" value="DUF5851"/>
</dbReference>
<name>M1PB97_9VIRU</name>
<sequence>MIKLNTPVIKEEIRPVENRKSLNRLHPISTIHDISTRNLFDIFSDPDSQFILVKLITLVEPWIYLHTNVKLIDNGHLPLIDNESINLISRGKYIFDYYFSQEKNKYGNKTSLLNNILEYINGNQSDDFFKKYTKYLDMPNMSFDLNIKTNNVNRFEIIEKYVVESMVEIFDLLTDGFDTLMDHADNISTLKTFFRPLKSAYGSVENININYNIPDLTKLKKIMAKPYFNYSIDLMLNPSSENIKNIRQNNYSTVDEITKHLDNLLNKTDDIMFFPYIYYFSKTICKNQASVAPGIIKYEVAIQNEIKKYFILLSEKNIYSKKNIKRMFGSIINDLSEMNQNTFYLRNMNIYESSCSYNDVSLYETIVIPKKLGIRDIEIIPRESIYLYNGSNKTESKIIETQNKKHSIIFDQSLAKITRSNTWLTDFDIFKVDLNIAIFHVYYNNQNVIYPIVADFVSINIERINSSSYVETVNTEPVIINYLENPNINIKSYDKKTLIHKLTKNIFDGEHYLPWYITNYNKSLARVLFLLNTERQQYITFLKKLLTTDDKKKLINYSMFYCFNYQAYSFYNLIWTEPKIHRQYYEIEYIIKFIIIMDELVKLPDLELNKIFSDFNVSYGWCQEDVDVPEIKESYARFKKELLDIVNTLDEMHKE</sequence>
<gene>
    <name evidence="1" type="ORF">glt_00370</name>
</gene>
<accession>M1PB97</accession>
<evidence type="ECO:0000313" key="1">
    <source>
        <dbReference type="EMBL" id="AGF85179.1"/>
    </source>
</evidence>